<dbReference type="STRING" id="454136.NIES2119_18565"/>
<evidence type="ECO:0000259" key="1">
    <source>
        <dbReference type="Pfam" id="PF13472"/>
    </source>
</evidence>
<sequence length="325" mass="36174">MKVTLIVLLVVFVLLLVVEVGLRWRFGFGNPLIYVADKDIGYLLAPNQRTRRFGNRIEINQYSMRGEQISPTRKESTLRVLLLGDSIANGGWWTDRADILSAMMASQLKATVGEQTFAEVEVLNASANSWGPRNELAYLKRFGTFGAQVVVLLINTDDLFATAPSSVQVGRDRNYPAQKPLLALQEVFTRYVLPAPNIPELAALNQESGDRVGLNLSAIGEILAIAKSNNSKFLLAMTPLLREVGASGPRDYEINERQRLTEFTASNQILYLDFLPVFNSAESKENLYRDHIHLSYQGNLQVSQAITESIGQLLEVQSSAITDRE</sequence>
<dbReference type="InterPro" id="IPR036514">
    <property type="entry name" value="SGNH_hydro_sf"/>
</dbReference>
<proteinExistence type="predicted"/>
<organism evidence="2 3">
    <name type="scientific">[Phormidium ambiguum] IAM M-71</name>
    <dbReference type="NCBI Taxonomy" id="454136"/>
    <lineage>
        <taxon>Bacteria</taxon>
        <taxon>Bacillati</taxon>
        <taxon>Cyanobacteriota</taxon>
        <taxon>Cyanophyceae</taxon>
        <taxon>Oscillatoriophycideae</taxon>
        <taxon>Aerosakkonematales</taxon>
        <taxon>Aerosakkonemataceae</taxon>
        <taxon>Floridanema</taxon>
    </lineage>
</organism>
<gene>
    <name evidence="2" type="ORF">NIES2119_18565</name>
</gene>
<feature type="domain" description="SGNH hydrolase-type esterase" evidence="1">
    <location>
        <begin position="82"/>
        <end position="299"/>
    </location>
</feature>
<accession>A0A1U7IG10</accession>
<dbReference type="InterPro" id="IPR013830">
    <property type="entry name" value="SGNH_hydro"/>
</dbReference>
<evidence type="ECO:0000313" key="2">
    <source>
        <dbReference type="EMBL" id="OKH36001.1"/>
    </source>
</evidence>
<protein>
    <submittedName>
        <fullName evidence="2">Lipolytic protein G-D-S-L family</fullName>
    </submittedName>
</protein>
<dbReference type="OrthoDB" id="481127at2"/>
<evidence type="ECO:0000313" key="3">
    <source>
        <dbReference type="Proteomes" id="UP000185860"/>
    </source>
</evidence>
<comment type="caution">
    <text evidence="2">The sequence shown here is derived from an EMBL/GenBank/DDBJ whole genome shotgun (WGS) entry which is preliminary data.</text>
</comment>
<dbReference type="AlphaFoldDB" id="A0A1U7IG10"/>
<dbReference type="Gene3D" id="3.40.50.1110">
    <property type="entry name" value="SGNH hydrolase"/>
    <property type="match status" value="1"/>
</dbReference>
<name>A0A1U7IG10_9CYAN</name>
<reference evidence="2 3" key="1">
    <citation type="submission" date="2016-11" db="EMBL/GenBank/DDBJ databases">
        <title>Draft Genome Sequences of Nine Cyanobacterial Strains from Diverse Habitats.</title>
        <authorList>
            <person name="Zhu T."/>
            <person name="Hou S."/>
            <person name="Lu X."/>
            <person name="Hess W.R."/>
        </authorList>
    </citation>
    <scope>NUCLEOTIDE SEQUENCE [LARGE SCALE GENOMIC DNA]</scope>
    <source>
        <strain evidence="2 3">IAM M-71</strain>
    </source>
</reference>
<dbReference type="Pfam" id="PF13472">
    <property type="entry name" value="Lipase_GDSL_2"/>
    <property type="match status" value="1"/>
</dbReference>
<dbReference type="SUPFAM" id="SSF52266">
    <property type="entry name" value="SGNH hydrolase"/>
    <property type="match status" value="1"/>
</dbReference>
<dbReference type="Proteomes" id="UP000185860">
    <property type="component" value="Unassembled WGS sequence"/>
</dbReference>
<dbReference type="EMBL" id="MRCE01000018">
    <property type="protein sequence ID" value="OKH36001.1"/>
    <property type="molecule type" value="Genomic_DNA"/>
</dbReference>
<dbReference type="RefSeq" id="WP_073594996.1">
    <property type="nucleotide sequence ID" value="NZ_MRCE01000018.1"/>
</dbReference>